<accession>A0A8E2DVW1</accession>
<evidence type="ECO:0000259" key="11">
    <source>
        <dbReference type="Pfam" id="PF16507"/>
    </source>
</evidence>
<dbReference type="InterPro" id="IPR055455">
    <property type="entry name" value="HEAT_PSME4"/>
</dbReference>
<evidence type="ECO:0000256" key="2">
    <source>
        <dbReference type="ARBA" id="ARBA00004496"/>
    </source>
</evidence>
<keyword evidence="14" id="KW-1185">Reference proteome</keyword>
<comment type="subcellular location">
    <subcellularLocation>
        <location evidence="2">Cytoplasm</location>
    </subcellularLocation>
    <subcellularLocation>
        <location evidence="1">Nucleus speckle</location>
    </subcellularLocation>
</comment>
<keyword evidence="6" id="KW-0227">DNA damage</keyword>
<evidence type="ECO:0000259" key="10">
    <source>
        <dbReference type="Pfam" id="PF11919"/>
    </source>
</evidence>
<keyword evidence="7" id="KW-0234">DNA repair</keyword>
<evidence type="ECO:0000256" key="3">
    <source>
        <dbReference type="ARBA" id="ARBA00005739"/>
    </source>
</evidence>
<reference evidence="13 14" key="1">
    <citation type="submission" date="2016-07" db="EMBL/GenBank/DDBJ databases">
        <title>Draft genome of the white-rot fungus Obba rivulosa 3A-2.</title>
        <authorList>
            <consortium name="DOE Joint Genome Institute"/>
            <person name="Miettinen O."/>
            <person name="Riley R."/>
            <person name="Acob R."/>
            <person name="Barry K."/>
            <person name="Cullen D."/>
            <person name="De Vries R."/>
            <person name="Hainaut M."/>
            <person name="Hatakka A."/>
            <person name="Henrissat B."/>
            <person name="Hilden K."/>
            <person name="Kuo R."/>
            <person name="Labutti K."/>
            <person name="Lipzen A."/>
            <person name="Makela M.R."/>
            <person name="Sandor L."/>
            <person name="Spatafora J.W."/>
            <person name="Grigoriev I.V."/>
            <person name="Hibbett D.S."/>
        </authorList>
    </citation>
    <scope>NUCLEOTIDE SEQUENCE [LARGE SCALE GENOMIC DNA]</scope>
    <source>
        <strain evidence="13 14">3A-2</strain>
    </source>
</reference>
<dbReference type="InterPro" id="IPR016024">
    <property type="entry name" value="ARM-type_fold"/>
</dbReference>
<evidence type="ECO:0000259" key="12">
    <source>
        <dbReference type="Pfam" id="PF23096"/>
    </source>
</evidence>
<dbReference type="Pfam" id="PF16507">
    <property type="entry name" value="HEAT_PSME4_mid"/>
    <property type="match status" value="1"/>
</dbReference>
<dbReference type="InterPro" id="IPR011989">
    <property type="entry name" value="ARM-like"/>
</dbReference>
<evidence type="ECO:0000256" key="5">
    <source>
        <dbReference type="ARBA" id="ARBA00022737"/>
    </source>
</evidence>
<organism evidence="13 14">
    <name type="scientific">Obba rivulosa</name>
    <dbReference type="NCBI Taxonomy" id="1052685"/>
    <lineage>
        <taxon>Eukaryota</taxon>
        <taxon>Fungi</taxon>
        <taxon>Dikarya</taxon>
        <taxon>Basidiomycota</taxon>
        <taxon>Agaricomycotina</taxon>
        <taxon>Agaricomycetes</taxon>
        <taxon>Polyporales</taxon>
        <taxon>Gelatoporiaceae</taxon>
        <taxon>Obba</taxon>
    </lineage>
</organism>
<dbReference type="EMBL" id="KV722330">
    <property type="protein sequence ID" value="OCH96671.1"/>
    <property type="molecule type" value="Genomic_DNA"/>
</dbReference>
<dbReference type="PANTHER" id="PTHR32170">
    <property type="entry name" value="PROTEASOME ACTIVATOR COMPLEX SUBUNIT 4"/>
    <property type="match status" value="1"/>
</dbReference>
<evidence type="ECO:0000313" key="13">
    <source>
        <dbReference type="EMBL" id="OCH96671.1"/>
    </source>
</evidence>
<protein>
    <submittedName>
        <fullName evidence="13">ARM repeat-containing protein</fullName>
    </submittedName>
</protein>
<dbReference type="Gene3D" id="1.25.10.10">
    <property type="entry name" value="Leucine-rich Repeat Variant"/>
    <property type="match status" value="1"/>
</dbReference>
<feature type="domain" description="Proteasome activator complex subunit 4-like HEAT repeat-like" evidence="12">
    <location>
        <begin position="1345"/>
        <end position="1545"/>
    </location>
</feature>
<keyword evidence="5" id="KW-0677">Repeat</keyword>
<dbReference type="GO" id="GO:0016504">
    <property type="term" value="F:peptidase activator activity"/>
    <property type="evidence" value="ECO:0007669"/>
    <property type="project" value="InterPro"/>
</dbReference>
<dbReference type="GO" id="GO:0010499">
    <property type="term" value="P:proteasomal ubiquitin-independent protein catabolic process"/>
    <property type="evidence" value="ECO:0007669"/>
    <property type="project" value="TreeGrafter"/>
</dbReference>
<evidence type="ECO:0000256" key="4">
    <source>
        <dbReference type="ARBA" id="ARBA00022490"/>
    </source>
</evidence>
<dbReference type="Pfam" id="PF23096">
    <property type="entry name" value="HEAT_PSME4"/>
    <property type="match status" value="1"/>
</dbReference>
<dbReference type="InterPro" id="IPR032430">
    <property type="entry name" value="Blm10_mid"/>
</dbReference>
<evidence type="ECO:0000313" key="14">
    <source>
        <dbReference type="Proteomes" id="UP000250043"/>
    </source>
</evidence>
<feature type="domain" description="Proteasome activator complex subunit 4 C-terminal" evidence="10">
    <location>
        <begin position="1834"/>
        <end position="1919"/>
    </location>
</feature>
<evidence type="ECO:0000256" key="6">
    <source>
        <dbReference type="ARBA" id="ARBA00022763"/>
    </source>
</evidence>
<keyword evidence="8" id="KW-0539">Nucleus</keyword>
<sequence>MDEEDISLPDSPTDSGSMSPSHYDKQRATLQTYLDHIPFECEPLEYMQAKLDHIVARIAICAESKNWLVLTTWDGMLQCWLLMRYPMPKSTRAKLVRLYYEMCLVPGMEPRVIRSWADMLSRLCANKSDKIRKLESFDLQLDWRSLWRVLKRELWPKKRLQDTSRNMLNILLFVAEQCKRYFPSSEIPDMLSTFIPLLTKDSVLTMIPVMTSFLPPTHTHLYMPSLFKIWEAFNSSVIDDRLIELCGELSEEHVAGTDNDSSESGAAEWKDIGIWSEAEWSLLSAKALGSMNVPVGVTRGSSTTASHADILGDKQSLRIKKPINRYHALAKMFVYSMSLDGPIRVENDTTQSGPLFSPQPSGFLAGSRALDSLDKLITSAESFFHPSNSGVWSLGLTIFLHRLTSEFCKRWKEEQQPNCKTPVTRRLTPAIRRAFVTTLRTPALLSLFSKDPFSMGFSQAALRCMAFVEPDLIMPDLLDRAYSGLEVVNETHRTTSALTMLAGVSLPLVSEKLWLGGQKHVVPLLEMCIPGIDLNDPIKTVCAASFIASVVQFIKIGDLSMHTEVPLSSDAPAEEQMDVDDDASKLPNATVAGTAPVLSRDDERALVRDSTAGFADWVTSLFRRVLALFENLPEEGGKKNTTGGKMEETVIKSIKNTMDLVCLHLSDPLFDLVLKLVYEYGTTNAKSNAVRAFGQLVSCLARVKPEKTIDKFLPFCVDQIREELKHGASSIRTTSTHTAVPSDTTLHWNMSILRGCFGYAGEAVLKYKSELMELMDLLIEKTKSERGYSGTGRLLNRVMHTVSSITPISTRFLNPKEWNDPAIDHNHLTQWGKFYEAKDVELEWHVPSQGEIDFVLEVLDRIAAPALDKVEALLETAGKWDNVARNDFCRYLHAVRSIWSGLPTFIQEGEKDVVNPCINEGIEFPELLVSPLKVQAGFVLTDSSDPRYQRALAHRTRFGMVIHRAAQALQEQHEGEDHIDAVIGVSKAIDVFLLEHGMTRGSFDSMRRSYTQSRDSLRIWPKQKEHDRIVFIRRAQAYLCGRIYMHALYRRRSQLDDDLLQDLIGMSLSPYTRVRRHAQAILHNACGYFVRSTRFCLPYLFQALAKGTDPDRMKGALYALWNKGTAAYALADLNFGGQYLVSLLECQHQEKPSIQKLVGNLTQDALAYLTEEAIHTDAFVEDTPGVMRAVQELKGEVKFSSEDEKLLAAAISRIPLRASLKNERHESTVQAILDIAERSTTHWRYVQIAAKFLHQLLRRDFCPSPALATFFLRQSISPHPTIRLVAQRSIIKLTAHIKIRTFSGSSDELWLEEWSNPLQTTVRVPDPDRFIETIEQVSSEHGVPVYVDKIRTGFLTWSPDGLKGYRAVEGDVSPFRWEEPSQPVLQAMRQVLDANDFFPKVGELWGQESSKTGANPELRQENVTFIKSLAKMFEAQKIETMTNVIETMLADSDRFKQRAGAEILAGILRGSKHWPKPLHDHIWAWASAHLDNIFAQIKPDTMGFWESMINEQLADRDPRRAQPIIDWILSLPLEFHGDSAFQMNKSLTLFNVVIDCLGPRFLPLADKYVHLFLDNANTGYAEIRSQIAQNICAIVSLQWRPAYPSADAFIKACHETADPLHIREAKYMDRVMQIAEQLPRWKEERLPPPRVSQSQYDKVGLTLLLWIWDFSHGPQAPLVFPYTITLLPEILRMSELNDSSELQTYSSGVLYVLSAVNPVPEYVETIADNFIDAIKSSSSWRIRVKALPTLIVFFYRNLLRIPPRIVSRLMEALLECLADENIEVREMASKMLSGVVRCSQRQSIPVLKNHFVNLAKKTRLPSRGDPNYATLLRTLHSAILGLCALIESFPYSVEPWMPSLTDVLALHATDPVPISTTIRKCASEFKKTHQDTWHKDQLAFNEDQLQNLSTMLVGTSYYA</sequence>
<evidence type="ECO:0000256" key="9">
    <source>
        <dbReference type="SAM" id="MobiDB-lite"/>
    </source>
</evidence>
<dbReference type="Pfam" id="PF11919">
    <property type="entry name" value="PSME4_C"/>
    <property type="match status" value="1"/>
</dbReference>
<feature type="region of interest" description="Disordered" evidence="9">
    <location>
        <begin position="1"/>
        <end position="23"/>
    </location>
</feature>
<dbReference type="InterPro" id="IPR021843">
    <property type="entry name" value="PSME4_C"/>
</dbReference>
<evidence type="ECO:0000256" key="7">
    <source>
        <dbReference type="ARBA" id="ARBA00023204"/>
    </source>
</evidence>
<proteinExistence type="inferred from homology"/>
<comment type="similarity">
    <text evidence="3">Belongs to the BLM10 family.</text>
</comment>
<dbReference type="Proteomes" id="UP000250043">
    <property type="component" value="Unassembled WGS sequence"/>
</dbReference>
<gene>
    <name evidence="13" type="ORF">OBBRIDRAFT_787237</name>
</gene>
<dbReference type="SUPFAM" id="SSF48371">
    <property type="entry name" value="ARM repeat"/>
    <property type="match status" value="2"/>
</dbReference>
<evidence type="ECO:0000256" key="8">
    <source>
        <dbReference type="ARBA" id="ARBA00023242"/>
    </source>
</evidence>
<name>A0A8E2DVW1_9APHY</name>
<dbReference type="GO" id="GO:0016607">
    <property type="term" value="C:nuclear speck"/>
    <property type="evidence" value="ECO:0007669"/>
    <property type="project" value="UniProtKB-SubCell"/>
</dbReference>
<evidence type="ECO:0000256" key="1">
    <source>
        <dbReference type="ARBA" id="ARBA00004324"/>
    </source>
</evidence>
<dbReference type="GO" id="GO:0005829">
    <property type="term" value="C:cytosol"/>
    <property type="evidence" value="ECO:0007669"/>
    <property type="project" value="TreeGrafter"/>
</dbReference>
<dbReference type="InterPro" id="IPR035309">
    <property type="entry name" value="PSME4"/>
</dbReference>
<dbReference type="PANTHER" id="PTHR32170:SF3">
    <property type="entry name" value="PROTEASOME ACTIVATOR COMPLEX SUBUNIT 4"/>
    <property type="match status" value="1"/>
</dbReference>
<keyword evidence="4" id="KW-0963">Cytoplasm</keyword>
<dbReference type="OrthoDB" id="17907at2759"/>
<dbReference type="GO" id="GO:0070628">
    <property type="term" value="F:proteasome binding"/>
    <property type="evidence" value="ECO:0007669"/>
    <property type="project" value="InterPro"/>
</dbReference>
<feature type="compositionally biased region" description="Polar residues" evidence="9">
    <location>
        <begin position="10"/>
        <end position="20"/>
    </location>
</feature>
<dbReference type="GO" id="GO:0006281">
    <property type="term" value="P:DNA repair"/>
    <property type="evidence" value="ECO:0007669"/>
    <property type="project" value="UniProtKB-KW"/>
</dbReference>
<feature type="domain" description="Proteasome activator Blm10 middle HEAT repeats region" evidence="11">
    <location>
        <begin position="373"/>
        <end position="905"/>
    </location>
</feature>